<dbReference type="Proteomes" id="UP001431209">
    <property type="component" value="Unassembled WGS sequence"/>
</dbReference>
<keyword evidence="3" id="KW-1185">Reference proteome</keyword>
<proteinExistence type="predicted"/>
<sequence>MRNISIFLLLVALHATYAQVYRLDAESIRAQDKSYPLIESRSRYHKTITFGRNSQSESKTNSLDEWMSPTIAYGQNQNDLRDFVPMFMGSSKPGTILKWKAPCFNNNTASTRLNADGSLTLTIDASQPTSYTCSDWYFLATRSNFHVKAVVLHGVNTITINQFEKGELESILQEGLHIFEFKDGFLGTIIDAYKAIRVLYGIYFEPDKINFMTKYMNITFKERPVKVLDLPEDEIKSGALLGVTTLSGLDSILMYGTGSRIGHIAMTLRIDKELYVVESTNVGIRKILYKDYLTELQLEGSSLIYAPLKPKLQSLFDSKKALSFFEVYQGQSYGYENIAYAWIDTIDKNYPTPMTFNILSSALSMFEKMSPSWIDLLFVRGAVLRLSRYYNRNVECNTMECLFVHMDAVNTTLAQLVTLPELDSFRYPPKDRRPMVCSVFAMNMLRHGGVLDDVDFNASEFTPKDIYQLDIWDTESERPKQCQVDNFKYCQILGKWYWPVPMFSTIKPYNYMNQRCGALPMAYERLPVNC</sequence>
<keyword evidence="1" id="KW-0732">Signal</keyword>
<dbReference type="InterPro" id="IPR038765">
    <property type="entry name" value="Papain-like_cys_pep_sf"/>
</dbReference>
<protein>
    <submittedName>
        <fullName evidence="2">Kelch-like protein</fullName>
    </submittedName>
</protein>
<evidence type="ECO:0000313" key="3">
    <source>
        <dbReference type="Proteomes" id="UP001431209"/>
    </source>
</evidence>
<gene>
    <name evidence="2" type="ORF">AKO1_009090</name>
</gene>
<reference evidence="2 3" key="1">
    <citation type="submission" date="2024-03" db="EMBL/GenBank/DDBJ databases">
        <title>The Acrasis kona genome and developmental transcriptomes reveal deep origins of eukaryotic multicellular pathways.</title>
        <authorList>
            <person name="Sheikh S."/>
            <person name="Fu C.-J."/>
            <person name="Brown M.W."/>
            <person name="Baldauf S.L."/>
        </authorList>
    </citation>
    <scope>NUCLEOTIDE SEQUENCE [LARGE SCALE GENOMIC DNA]</scope>
    <source>
        <strain evidence="2 3">ATCC MYA-3509</strain>
    </source>
</reference>
<dbReference type="Gene3D" id="3.90.1720.10">
    <property type="entry name" value="endopeptidase domain like (from Nostoc punctiforme)"/>
    <property type="match status" value="1"/>
</dbReference>
<organism evidence="2 3">
    <name type="scientific">Acrasis kona</name>
    <dbReference type="NCBI Taxonomy" id="1008807"/>
    <lineage>
        <taxon>Eukaryota</taxon>
        <taxon>Discoba</taxon>
        <taxon>Heterolobosea</taxon>
        <taxon>Tetramitia</taxon>
        <taxon>Eutetramitia</taxon>
        <taxon>Acrasidae</taxon>
        <taxon>Acrasis</taxon>
    </lineage>
</organism>
<feature type="signal peptide" evidence="1">
    <location>
        <begin position="1"/>
        <end position="18"/>
    </location>
</feature>
<accession>A0AAW2ZJX5</accession>
<evidence type="ECO:0000256" key="1">
    <source>
        <dbReference type="SAM" id="SignalP"/>
    </source>
</evidence>
<dbReference type="EMBL" id="JAOPGA020001506">
    <property type="protein sequence ID" value="KAL0489021.1"/>
    <property type="molecule type" value="Genomic_DNA"/>
</dbReference>
<dbReference type="PANTHER" id="PTHR31354:SF2">
    <property type="entry name" value="OS01G0793500 PROTEIN"/>
    <property type="match status" value="1"/>
</dbReference>
<evidence type="ECO:0000313" key="2">
    <source>
        <dbReference type="EMBL" id="KAL0489021.1"/>
    </source>
</evidence>
<dbReference type="AlphaFoldDB" id="A0AAW2ZJX5"/>
<dbReference type="SUPFAM" id="SSF54001">
    <property type="entry name" value="Cysteine proteinases"/>
    <property type="match status" value="1"/>
</dbReference>
<comment type="caution">
    <text evidence="2">The sequence shown here is derived from an EMBL/GenBank/DDBJ whole genome shotgun (WGS) entry which is preliminary data.</text>
</comment>
<dbReference type="PANTHER" id="PTHR31354">
    <property type="entry name" value="OS01G0793500 PROTEIN"/>
    <property type="match status" value="1"/>
</dbReference>
<feature type="chain" id="PRO_5043419250" evidence="1">
    <location>
        <begin position="19"/>
        <end position="530"/>
    </location>
</feature>
<name>A0AAW2ZJX5_9EUKA</name>